<keyword evidence="1" id="KW-0732">Signal</keyword>
<feature type="chain" id="PRO_5009236051" evidence="1">
    <location>
        <begin position="18"/>
        <end position="260"/>
    </location>
</feature>
<keyword evidence="4" id="KW-1185">Reference proteome</keyword>
<feature type="domain" description="WD-like" evidence="2">
    <location>
        <begin position="65"/>
        <end position="259"/>
    </location>
</feature>
<proteinExistence type="predicted"/>
<dbReference type="InterPro" id="IPR046925">
    <property type="entry name" value="WD-like_fungi"/>
</dbReference>
<evidence type="ECO:0000313" key="3">
    <source>
        <dbReference type="EMBL" id="SCU89887.1"/>
    </source>
</evidence>
<organism evidence="3 4">
    <name type="scientific">Lachancea nothofagi CBS 11611</name>
    <dbReference type="NCBI Taxonomy" id="1266666"/>
    <lineage>
        <taxon>Eukaryota</taxon>
        <taxon>Fungi</taxon>
        <taxon>Dikarya</taxon>
        <taxon>Ascomycota</taxon>
        <taxon>Saccharomycotina</taxon>
        <taxon>Saccharomycetes</taxon>
        <taxon>Saccharomycetales</taxon>
        <taxon>Saccharomycetaceae</taxon>
        <taxon>Lachancea</taxon>
    </lineage>
</organism>
<reference evidence="4" key="1">
    <citation type="submission" date="2016-03" db="EMBL/GenBank/DDBJ databases">
        <authorList>
            <person name="Devillers Hugo."/>
        </authorList>
    </citation>
    <scope>NUCLEOTIDE SEQUENCE [LARGE SCALE GENOMIC DNA]</scope>
</reference>
<accession>A0A1G4JHM7</accession>
<dbReference type="Proteomes" id="UP000189911">
    <property type="component" value="Chromosome D"/>
</dbReference>
<name>A0A1G4JHM7_9SACH</name>
<gene>
    <name evidence="3" type="ORF">LANO_0D06810G</name>
</gene>
<sequence>MLVELILSLCCALSISALPSLNDDGNLGILSNTTGCIDLDVSHLLNYAEINSRANGTTSVSYCVVNNYNEISEVVRDYTYALNYGDMDAALVLYNILATTGVATEQHLDPESEILRDSKAALGKLSGLKKRDVTYSKYDDYVNAYKDASPAAVLDKRTVSYTITCDKANAPGLGDCYNLEFSIQNSRIDLNGNMRRELQSGTCWASWSVAGEFEESDLYNAIKDSISTCVKYGLSAIAKGVQLASLRCNQCTSSRGTGCN</sequence>
<dbReference type="AlphaFoldDB" id="A0A1G4JHM7"/>
<protein>
    <submittedName>
        <fullName evidence="3">LANO_0D06810g1_1</fullName>
    </submittedName>
</protein>
<feature type="signal peptide" evidence="1">
    <location>
        <begin position="1"/>
        <end position="17"/>
    </location>
</feature>
<dbReference type="EMBL" id="LT598448">
    <property type="protein sequence ID" value="SCU89887.1"/>
    <property type="molecule type" value="Genomic_DNA"/>
</dbReference>
<evidence type="ECO:0000259" key="2">
    <source>
        <dbReference type="Pfam" id="PF20493"/>
    </source>
</evidence>
<evidence type="ECO:0000256" key="1">
    <source>
        <dbReference type="SAM" id="SignalP"/>
    </source>
</evidence>
<dbReference type="Pfam" id="PF20493">
    <property type="entry name" value="WD-like_fungi"/>
    <property type="match status" value="1"/>
</dbReference>
<evidence type="ECO:0000313" key="4">
    <source>
        <dbReference type="Proteomes" id="UP000189911"/>
    </source>
</evidence>